<evidence type="ECO:0000256" key="5">
    <source>
        <dbReference type="ARBA" id="ARBA00022729"/>
    </source>
</evidence>
<keyword evidence="8 11" id="KW-0975">Bacterial flagellum</keyword>
<keyword evidence="14" id="KW-0282">Flagellum</keyword>
<keyword evidence="14" id="KW-0969">Cilium</keyword>
<comment type="similarity">
    <text evidence="3 11">Belongs to the FlgH family.</text>
</comment>
<evidence type="ECO:0000313" key="14">
    <source>
        <dbReference type="EMBL" id="OBS09841.1"/>
    </source>
</evidence>
<gene>
    <name evidence="11" type="primary">flgH</name>
    <name evidence="14" type="ORF">Thpro_020891</name>
</gene>
<dbReference type="OrthoDB" id="9789463at2"/>
<keyword evidence="10 11" id="KW-0449">Lipoprotein</keyword>
<keyword evidence="14" id="KW-0966">Cell projection</keyword>
<dbReference type="STRING" id="160660.BJI67_05635"/>
<evidence type="ECO:0000256" key="9">
    <source>
        <dbReference type="ARBA" id="ARBA00023237"/>
    </source>
</evidence>
<comment type="subunit">
    <text evidence="4 11">The basal body constitutes a major portion of the flagellar organelle and consists of four rings (L,P,S, and M) mounted on a central rod.</text>
</comment>
<dbReference type="PANTHER" id="PTHR34933:SF1">
    <property type="entry name" value="FLAGELLAR L-RING PROTEIN"/>
    <property type="match status" value="1"/>
</dbReference>
<sequence>MNAQKMAGGIRFAALLAALAALGGCASLQPGPTRGSNPDFTAVMPVPPKPASQNNGAIYQSADSVPLFSDQRARHVGDILTVVLNENTNANKSADTSTSRDTSVDVSAPTVLGAGVTYNGKSLLSTGLASKNAFAGKGSSTQSNQLSGTISVTVAQVLSNGNLVVQGEKWIALNQGREYVRFRGIVRSADITPQDTVLSTQVANAEIAYGGRGVLNDANREGWLAKFFNAAWWPL</sequence>
<dbReference type="Proteomes" id="UP000029273">
    <property type="component" value="Unassembled WGS sequence"/>
</dbReference>
<dbReference type="HAMAP" id="MF_00415">
    <property type="entry name" value="FlgH"/>
    <property type="match status" value="1"/>
</dbReference>
<comment type="caution">
    <text evidence="14">The sequence shown here is derived from an EMBL/GenBank/DDBJ whole genome shotgun (WGS) entry which is preliminary data.</text>
</comment>
<evidence type="ECO:0000256" key="8">
    <source>
        <dbReference type="ARBA" id="ARBA00023143"/>
    </source>
</evidence>
<dbReference type="RefSeq" id="WP_052064317.1">
    <property type="nucleotide sequence ID" value="NZ_JQSG02000002.1"/>
</dbReference>
<dbReference type="AlphaFoldDB" id="A0A1A6C5J5"/>
<keyword evidence="9 11" id="KW-0998">Cell outer membrane</keyword>
<protein>
    <recommendedName>
        <fullName evidence="11">Flagellar L-ring protein</fullName>
    </recommendedName>
    <alternativeName>
        <fullName evidence="11">Basal body L-ring protein</fullName>
    </alternativeName>
</protein>
<evidence type="ECO:0000256" key="11">
    <source>
        <dbReference type="HAMAP-Rule" id="MF_00415"/>
    </source>
</evidence>
<dbReference type="NCBIfam" id="NF001304">
    <property type="entry name" value="PRK00249.1-4"/>
    <property type="match status" value="1"/>
</dbReference>
<evidence type="ECO:0000256" key="3">
    <source>
        <dbReference type="ARBA" id="ARBA00006929"/>
    </source>
</evidence>
<keyword evidence="7" id="KW-0564">Palmitate</keyword>
<dbReference type="PANTHER" id="PTHR34933">
    <property type="entry name" value="FLAGELLAR L-RING PROTEIN"/>
    <property type="match status" value="1"/>
</dbReference>
<evidence type="ECO:0000256" key="13">
    <source>
        <dbReference type="SAM" id="SignalP"/>
    </source>
</evidence>
<evidence type="ECO:0000256" key="10">
    <source>
        <dbReference type="ARBA" id="ARBA00023288"/>
    </source>
</evidence>
<accession>A0A1A6C5J5</accession>
<dbReference type="GO" id="GO:0071973">
    <property type="term" value="P:bacterial-type flagellum-dependent cell motility"/>
    <property type="evidence" value="ECO:0007669"/>
    <property type="project" value="InterPro"/>
</dbReference>
<evidence type="ECO:0000256" key="12">
    <source>
        <dbReference type="SAM" id="MobiDB-lite"/>
    </source>
</evidence>
<evidence type="ECO:0000256" key="1">
    <source>
        <dbReference type="ARBA" id="ARBA00002591"/>
    </source>
</evidence>
<comment type="subcellular location">
    <subcellularLocation>
        <location evidence="11">Cell outer membrane</location>
        <topology evidence="11">Lipid-anchor</topology>
    </subcellularLocation>
    <subcellularLocation>
        <location evidence="11">Bacterial flagellum basal body</location>
    </subcellularLocation>
    <subcellularLocation>
        <location evidence="2">Membrane</location>
        <topology evidence="2">Lipid-anchor</topology>
    </subcellularLocation>
</comment>
<feature type="chain" id="PRO_5008875563" description="Flagellar L-ring protein" evidence="13">
    <location>
        <begin position="21"/>
        <end position="235"/>
    </location>
</feature>
<keyword evidence="5 11" id="KW-0732">Signal</keyword>
<keyword evidence="6 11" id="KW-0472">Membrane</keyword>
<reference evidence="14 15" key="1">
    <citation type="journal article" date="2014" name="Genome Announc.">
        <title>Draft Genome Sequence of the Iron-Oxidizing, Acidophilic, and Halotolerant 'Thiobacillus prosperus' Type Strain DSM 5130.</title>
        <authorList>
            <person name="Ossandon F.J."/>
            <person name="Cardenas J.P."/>
            <person name="Corbett M."/>
            <person name="Quatrini R."/>
            <person name="Holmes D.S."/>
            <person name="Watkin E."/>
        </authorList>
    </citation>
    <scope>NUCLEOTIDE SEQUENCE [LARGE SCALE GENOMIC DNA]</scope>
    <source>
        <strain evidence="14 15">DSM 5130</strain>
    </source>
</reference>
<dbReference type="EMBL" id="JQSG02000002">
    <property type="protein sequence ID" value="OBS09841.1"/>
    <property type="molecule type" value="Genomic_DNA"/>
</dbReference>
<organism evidence="14 15">
    <name type="scientific">Acidihalobacter prosperus</name>
    <dbReference type="NCBI Taxonomy" id="160660"/>
    <lineage>
        <taxon>Bacteria</taxon>
        <taxon>Pseudomonadati</taxon>
        <taxon>Pseudomonadota</taxon>
        <taxon>Gammaproteobacteria</taxon>
        <taxon>Chromatiales</taxon>
        <taxon>Ectothiorhodospiraceae</taxon>
        <taxon>Acidihalobacter</taxon>
    </lineage>
</organism>
<evidence type="ECO:0000256" key="4">
    <source>
        <dbReference type="ARBA" id="ARBA00011439"/>
    </source>
</evidence>
<feature type="region of interest" description="Disordered" evidence="12">
    <location>
        <begin position="36"/>
        <end position="56"/>
    </location>
</feature>
<dbReference type="GO" id="GO:0003774">
    <property type="term" value="F:cytoskeletal motor activity"/>
    <property type="evidence" value="ECO:0007669"/>
    <property type="project" value="InterPro"/>
</dbReference>
<comment type="function">
    <text evidence="1 11">Assembles around the rod to form the L-ring and probably protects the motor/basal body from shearing forces during rotation.</text>
</comment>
<evidence type="ECO:0000256" key="6">
    <source>
        <dbReference type="ARBA" id="ARBA00023136"/>
    </source>
</evidence>
<evidence type="ECO:0000313" key="15">
    <source>
        <dbReference type="Proteomes" id="UP000029273"/>
    </source>
</evidence>
<dbReference type="Pfam" id="PF02107">
    <property type="entry name" value="FlgH"/>
    <property type="match status" value="1"/>
</dbReference>
<dbReference type="PRINTS" id="PR01008">
    <property type="entry name" value="FLGLRINGFLGH"/>
</dbReference>
<name>A0A1A6C5J5_9GAMM</name>
<evidence type="ECO:0000256" key="2">
    <source>
        <dbReference type="ARBA" id="ARBA00004635"/>
    </source>
</evidence>
<evidence type="ECO:0000256" key="7">
    <source>
        <dbReference type="ARBA" id="ARBA00023139"/>
    </source>
</evidence>
<keyword evidence="15" id="KW-1185">Reference proteome</keyword>
<dbReference type="PROSITE" id="PS51257">
    <property type="entry name" value="PROKAR_LIPOPROTEIN"/>
    <property type="match status" value="1"/>
</dbReference>
<proteinExistence type="inferred from homology"/>
<dbReference type="InterPro" id="IPR000527">
    <property type="entry name" value="Flag_Lring"/>
</dbReference>
<dbReference type="GO" id="GO:0009279">
    <property type="term" value="C:cell outer membrane"/>
    <property type="evidence" value="ECO:0007669"/>
    <property type="project" value="UniProtKB-SubCell"/>
</dbReference>
<feature type="signal peptide" evidence="13">
    <location>
        <begin position="1"/>
        <end position="20"/>
    </location>
</feature>
<dbReference type="GO" id="GO:0009427">
    <property type="term" value="C:bacterial-type flagellum basal body, distal rod, L ring"/>
    <property type="evidence" value="ECO:0007669"/>
    <property type="project" value="InterPro"/>
</dbReference>